<accession>A0ACC1YL52</accession>
<reference evidence="1 2" key="1">
    <citation type="journal article" date="2023" name="Science">
        <title>Complex scaffold remodeling in plant triterpene biosynthesis.</title>
        <authorList>
            <person name="De La Pena R."/>
            <person name="Hodgson H."/>
            <person name="Liu J.C."/>
            <person name="Stephenson M.J."/>
            <person name="Martin A.C."/>
            <person name="Owen C."/>
            <person name="Harkess A."/>
            <person name="Leebens-Mack J."/>
            <person name="Jimenez L.E."/>
            <person name="Osbourn A."/>
            <person name="Sattely E.S."/>
        </authorList>
    </citation>
    <scope>NUCLEOTIDE SEQUENCE [LARGE SCALE GENOMIC DNA]</scope>
    <source>
        <strain evidence="2">cv. JPN11</strain>
        <tissue evidence="1">Leaf</tissue>
    </source>
</reference>
<gene>
    <name evidence="1" type="ORF">OWV82_003409</name>
</gene>
<proteinExistence type="predicted"/>
<name>A0ACC1YL52_MELAZ</name>
<evidence type="ECO:0000313" key="2">
    <source>
        <dbReference type="Proteomes" id="UP001164539"/>
    </source>
</evidence>
<sequence length="200" mass="22652">MEGKDPVKVIREALSKALVFYYPVAGRLLEGPNKKLMVDCNGEGVLFVEADANFKFEQLGDFIQPPFPYLEEVMYVELVKKAKATMNEEYIVSVADYMVIRGRPMLIMEGNFVVSNITSLGFEEIDFGWGKPVYAGLAGTLPSFSFQFNYQNKDGENGILVLLCMPQKTMERFEKELNKITQGYVEDLCKLECPEILSKL</sequence>
<evidence type="ECO:0000313" key="1">
    <source>
        <dbReference type="EMBL" id="KAJ4724415.1"/>
    </source>
</evidence>
<dbReference type="EMBL" id="CM051395">
    <property type="protein sequence ID" value="KAJ4724415.1"/>
    <property type="molecule type" value="Genomic_DNA"/>
</dbReference>
<organism evidence="1 2">
    <name type="scientific">Melia azedarach</name>
    <name type="common">Chinaberry tree</name>
    <dbReference type="NCBI Taxonomy" id="155640"/>
    <lineage>
        <taxon>Eukaryota</taxon>
        <taxon>Viridiplantae</taxon>
        <taxon>Streptophyta</taxon>
        <taxon>Embryophyta</taxon>
        <taxon>Tracheophyta</taxon>
        <taxon>Spermatophyta</taxon>
        <taxon>Magnoliopsida</taxon>
        <taxon>eudicotyledons</taxon>
        <taxon>Gunneridae</taxon>
        <taxon>Pentapetalae</taxon>
        <taxon>rosids</taxon>
        <taxon>malvids</taxon>
        <taxon>Sapindales</taxon>
        <taxon>Meliaceae</taxon>
        <taxon>Melia</taxon>
    </lineage>
</organism>
<comment type="caution">
    <text evidence="1">The sequence shown here is derived from an EMBL/GenBank/DDBJ whole genome shotgun (WGS) entry which is preliminary data.</text>
</comment>
<dbReference type="Proteomes" id="UP001164539">
    <property type="component" value="Chromosome 2"/>
</dbReference>
<keyword evidence="2" id="KW-1185">Reference proteome</keyword>
<protein>
    <submittedName>
        <fullName evidence="1">Benzyl alcohol O-benzoyltransferase</fullName>
    </submittedName>
</protein>